<dbReference type="PANTHER" id="PTHR40392:SF1">
    <property type="entry name" value="2-PHOSPHO-L-LACTATE GUANYLYLTRANSFERASE"/>
    <property type="match status" value="1"/>
</dbReference>
<keyword evidence="1 5" id="KW-0808">Transferase</keyword>
<comment type="caution">
    <text evidence="6">The sequence shown here is derived from an EMBL/GenBank/DDBJ whole genome shotgun (WGS) entry which is preliminary data.</text>
</comment>
<gene>
    <name evidence="5" type="primary">cofC</name>
    <name evidence="6" type="ORF">RJ53_04620</name>
</gene>
<organism evidence="6 7">
    <name type="scientific">Methanocalculus chunghsingensis</name>
    <dbReference type="NCBI Taxonomy" id="156457"/>
    <lineage>
        <taxon>Archaea</taxon>
        <taxon>Methanobacteriati</taxon>
        <taxon>Methanobacteriota</taxon>
        <taxon>Stenosarchaea group</taxon>
        <taxon>Methanomicrobia</taxon>
        <taxon>Methanomicrobiales</taxon>
        <taxon>Methanocalculaceae</taxon>
        <taxon>Methanocalculus</taxon>
    </lineage>
</organism>
<evidence type="ECO:0000256" key="4">
    <source>
        <dbReference type="ARBA" id="ARBA00023134"/>
    </source>
</evidence>
<dbReference type="GO" id="GO:0043814">
    <property type="term" value="F:phospholactate guanylyltransferase activity"/>
    <property type="evidence" value="ECO:0007669"/>
    <property type="project" value="UniProtKB-EC"/>
</dbReference>
<dbReference type="OrthoDB" id="11179at2157"/>
<dbReference type="EC" id="2.7.7.68" evidence="5"/>
<dbReference type="Pfam" id="PF01983">
    <property type="entry name" value="CofC"/>
    <property type="match status" value="1"/>
</dbReference>
<keyword evidence="2 5" id="KW-0548">Nucleotidyltransferase</keyword>
<comment type="catalytic activity">
    <reaction evidence="5">
        <text>(2S)-2-phospholactate + GTP + H(+) = (2S)-lactyl-2-diphospho-5'-guanosine + diphosphate</text>
        <dbReference type="Rhea" id="RHEA:63424"/>
        <dbReference type="ChEBI" id="CHEBI:15378"/>
        <dbReference type="ChEBI" id="CHEBI:33019"/>
        <dbReference type="ChEBI" id="CHEBI:37565"/>
        <dbReference type="ChEBI" id="CHEBI:59435"/>
        <dbReference type="ChEBI" id="CHEBI:59906"/>
        <dbReference type="EC" id="2.7.7.68"/>
    </reaction>
</comment>
<evidence type="ECO:0000313" key="7">
    <source>
        <dbReference type="Proteomes" id="UP000730161"/>
    </source>
</evidence>
<dbReference type="GO" id="GO:0052645">
    <property type="term" value="P:F420-0 metabolic process"/>
    <property type="evidence" value="ECO:0007669"/>
    <property type="project" value="UniProtKB-UniRule"/>
</dbReference>
<keyword evidence="3 5" id="KW-0547">Nucleotide-binding</keyword>
<dbReference type="Gene3D" id="6.10.140.50">
    <property type="match status" value="1"/>
</dbReference>
<dbReference type="HAMAP" id="MF_02114">
    <property type="entry name" value="CofC"/>
    <property type="match status" value="1"/>
</dbReference>
<dbReference type="EMBL" id="JWHL01000004">
    <property type="protein sequence ID" value="MBR1368833.1"/>
    <property type="molecule type" value="Genomic_DNA"/>
</dbReference>
<dbReference type="PANTHER" id="PTHR40392">
    <property type="entry name" value="2-PHOSPHO-L-LACTATE GUANYLYLTRANSFERASE"/>
    <property type="match status" value="1"/>
</dbReference>
<comment type="similarity">
    <text evidence="5">Belongs to the CofC family.</text>
</comment>
<evidence type="ECO:0000256" key="1">
    <source>
        <dbReference type="ARBA" id="ARBA00022679"/>
    </source>
</evidence>
<dbReference type="RefSeq" id="WP_211530468.1">
    <property type="nucleotide sequence ID" value="NZ_JWHL01000004.1"/>
</dbReference>
<dbReference type="InterPro" id="IPR029044">
    <property type="entry name" value="Nucleotide-diphossugar_trans"/>
</dbReference>
<evidence type="ECO:0000256" key="2">
    <source>
        <dbReference type="ARBA" id="ARBA00022695"/>
    </source>
</evidence>
<protein>
    <recommendedName>
        <fullName evidence="5">2-phospho-L-lactate guanylyltransferase</fullName>
        <shortName evidence="5">LP guanylyltransferase</shortName>
        <ecNumber evidence="5">2.7.7.68</ecNumber>
    </recommendedName>
</protein>
<reference evidence="6" key="1">
    <citation type="submission" date="2014-12" db="EMBL/GenBank/DDBJ databases">
        <authorList>
            <person name="Huang H.-H."/>
            <person name="Chen S.-C."/>
            <person name="Lai M.-C."/>
        </authorList>
    </citation>
    <scope>NUCLEOTIDE SEQUENCE</scope>
    <source>
        <strain evidence="6">K1F9705b</strain>
    </source>
</reference>
<comment type="pathway">
    <text evidence="5">Cofactor biosynthesis; coenzyme F420 biosynthesis.</text>
</comment>
<keyword evidence="4 5" id="KW-0342">GTP-binding</keyword>
<dbReference type="Proteomes" id="UP000730161">
    <property type="component" value="Unassembled WGS sequence"/>
</dbReference>
<evidence type="ECO:0000313" key="6">
    <source>
        <dbReference type="EMBL" id="MBR1368833.1"/>
    </source>
</evidence>
<sequence length="216" mass="23487">MYFHALIPFKPINPKTRLSCVMNQEEREGFARAMLEDVVTAVNRTGCSATLLSTSPYACETALVAVRNDGLNEAIDWALPQFHCPALIIMADLPLVTAGALQRVLSTEADMAIVPGRGGGTNVVFLKSPACFTAQYYGSSFRKHLAMAKECGFSVEVIDSFRLSTDIDEKEDLVEVLIHGRGKSREYLESLGFVVSEEKGRVGVTRGDATPSSSHP</sequence>
<evidence type="ECO:0000256" key="3">
    <source>
        <dbReference type="ARBA" id="ARBA00022741"/>
    </source>
</evidence>
<dbReference type="GO" id="GO:0005525">
    <property type="term" value="F:GTP binding"/>
    <property type="evidence" value="ECO:0007669"/>
    <property type="project" value="UniProtKB-KW"/>
</dbReference>
<dbReference type="UniPathway" id="UPA00071"/>
<dbReference type="AlphaFoldDB" id="A0A8J8B578"/>
<dbReference type="SUPFAM" id="SSF53448">
    <property type="entry name" value="Nucleotide-diphospho-sugar transferases"/>
    <property type="match status" value="1"/>
</dbReference>
<accession>A0A8J8B578</accession>
<comment type="function">
    <text evidence="5">Guanylyltransferase that catalyzes the activation of (2S)-2-phospholactate (2-PL) as (2S)-lactyl-2-diphospho-5'-guanosine, via the condensation of 2-PL with GTP. It is involved in the biosynthesis of coenzyme F420, a hydride carrier cofactor.</text>
</comment>
<keyword evidence="7" id="KW-1185">Reference proteome</keyword>
<comment type="subunit">
    <text evidence="5">Homodimer.</text>
</comment>
<evidence type="ECO:0000256" key="5">
    <source>
        <dbReference type="HAMAP-Rule" id="MF_02114"/>
    </source>
</evidence>
<dbReference type="NCBIfam" id="TIGR03552">
    <property type="entry name" value="F420_cofC"/>
    <property type="match status" value="1"/>
</dbReference>
<name>A0A8J8B578_9EURY</name>
<dbReference type="InterPro" id="IPR002835">
    <property type="entry name" value="CofC"/>
</dbReference>
<proteinExistence type="inferred from homology"/>
<dbReference type="Gene3D" id="3.90.550.10">
    <property type="entry name" value="Spore Coat Polysaccharide Biosynthesis Protein SpsA, Chain A"/>
    <property type="match status" value="1"/>
</dbReference>